<name>A0AAU6T4U3_9GAMM</name>
<feature type="domain" description="Helicase ATP-binding" evidence="1">
    <location>
        <begin position="370"/>
        <end position="507"/>
    </location>
</feature>
<dbReference type="InterPro" id="IPR025202">
    <property type="entry name" value="PLD-like_dom"/>
</dbReference>
<dbReference type="InterPro" id="IPR006935">
    <property type="entry name" value="Helicase/UvrB_N"/>
</dbReference>
<dbReference type="SUPFAM" id="SSF56024">
    <property type="entry name" value="Phospholipase D/nuclease"/>
    <property type="match status" value="1"/>
</dbReference>
<gene>
    <name evidence="3" type="ORF">MRK42_13075</name>
</gene>
<dbReference type="GO" id="GO:0016887">
    <property type="term" value="F:ATP hydrolysis activity"/>
    <property type="evidence" value="ECO:0007669"/>
    <property type="project" value="TreeGrafter"/>
</dbReference>
<dbReference type="InterPro" id="IPR001650">
    <property type="entry name" value="Helicase_C-like"/>
</dbReference>
<accession>A0AAU6T4U3</accession>
<dbReference type="InterPro" id="IPR027417">
    <property type="entry name" value="P-loop_NTPase"/>
</dbReference>
<dbReference type="GO" id="GO:0005524">
    <property type="term" value="F:ATP binding"/>
    <property type="evidence" value="ECO:0007669"/>
    <property type="project" value="InterPro"/>
</dbReference>
<dbReference type="CDD" id="cd18799">
    <property type="entry name" value="SF2_C_EcoAI-like"/>
    <property type="match status" value="1"/>
</dbReference>
<dbReference type="AlphaFoldDB" id="A0AAU6T4U3"/>
<sequence>MSDFQTSNRRQQLTDLVGKNDTILATLMYNVQGQYAMQQCGIYEQLITQLLTSRLDRERFYVGERQLEPAEAAVWLSRFLSRVLEYAVGSVTGEDQLQRQIELANQLLLWLKDRTQDPDFIGENLIDSQGKILTALYQLDNPISANLKQYAEDIFPLTGLTQSELFCGSNAGLSMESEIKREILSADSICWLVSFIKWAGIRIFRHELEEFTRSGRQLKVITTSYMGATDAKAVEFLASLPNTEVKLSYNTQRERLHAKSYLFCRNTGFHTGYIGSSNLSHSALTSGLEWNLKITSQEIPHIIEKSLSTFETYWESDDFELFDGKLESHTKLQHALQEARGYGDRNSPNYFFDITPFPHQQEILEQLAMERALHQRFRNLVVAATGTGKTLISAFDFARFLKTKPDAKFLFVAHKEEILRQALASYRGVLKQSNFGELLVGGAVPTHYRQLFASVQSLNNQRANLRLSPNYFDYIVIDEVHHIAAASYRSLLAAFEPHILLGLTATPERHDGGDILADFCGVIAAEIRLPEAINRRHLCPFQYFGIDDDTDLRQVAWKNGRYDISELTNLYTHNQQRVQKIVQSLNEIVTDITKIKALAFCVSREHADFMCKAFLLKGIKADILTSDNRDERHSKQQGLRTGVINILCVVDIFNEGVDIPEVDTLLFLRPTESLTIFLQQLGRGLRLASDKECCTVLDFVGNARAEYDFAQKFRALVGKTNKAISHEIKQGFPHAPLGCRIELSKQTQELILSNIKKATLNTSRLMGLIRRFSQDCDLPLTLANFLKFYPHISLEEIYKRGNWSTLVKQARNHTISEMSDEKLSTLYTRAIRTRLLGCDALNYLNFLQTLVESAFTLTAEHDERMALMCHYDFWQQSGPNAGFSSLAHSLKQLNQPELRAELADLLPMLINRVQHEQRAMPHLPGNPLQLHARYAREQVLVGFGATTFGQQPTAREGVYVIAEQNIELLFVTLNKTEQHFSPTTRYHDYAINESLFHWQSQNSARPERGKGLSYIHHRAEGKRLFLFVREQSKDEFGRTLGFVNFGEVEYVSHSGSQPMNIKWRLMTPMPPFMWKEAAKLAVG</sequence>
<dbReference type="GO" id="GO:0003677">
    <property type="term" value="F:DNA binding"/>
    <property type="evidence" value="ECO:0007669"/>
    <property type="project" value="InterPro"/>
</dbReference>
<dbReference type="Pfam" id="PF13091">
    <property type="entry name" value="PLDc_2"/>
    <property type="match status" value="1"/>
</dbReference>
<dbReference type="CDD" id="cd18032">
    <property type="entry name" value="DEXHc_RE_I_III_res"/>
    <property type="match status" value="1"/>
</dbReference>
<dbReference type="PROSITE" id="PS51192">
    <property type="entry name" value="HELICASE_ATP_BIND_1"/>
    <property type="match status" value="1"/>
</dbReference>
<dbReference type="CDD" id="cd09203">
    <property type="entry name" value="PLDc_N_DEXD_b1"/>
    <property type="match status" value="1"/>
</dbReference>
<dbReference type="InterPro" id="IPR021835">
    <property type="entry name" value="DUF3427"/>
</dbReference>
<organism evidence="3">
    <name type="scientific">Aeromonas sp. 19NY04SH05-1</name>
    <dbReference type="NCBI Taxonomy" id="2920537"/>
    <lineage>
        <taxon>Bacteria</taxon>
        <taxon>Pseudomonadati</taxon>
        <taxon>Pseudomonadota</taxon>
        <taxon>Gammaproteobacteria</taxon>
        <taxon>Aeromonadales</taxon>
        <taxon>Aeromonadaceae</taxon>
        <taxon>Aeromonas</taxon>
    </lineage>
</organism>
<dbReference type="PANTHER" id="PTHR47962:SF7">
    <property type="entry name" value="MITOCHONDRIAL ATP-DEPENDENT HELICASE IRC3-RELATED"/>
    <property type="match status" value="1"/>
</dbReference>
<dbReference type="SMART" id="SM00490">
    <property type="entry name" value="HELICc"/>
    <property type="match status" value="1"/>
</dbReference>
<evidence type="ECO:0000313" key="3">
    <source>
        <dbReference type="EMBL" id="XAG39939.1"/>
    </source>
</evidence>
<dbReference type="SMART" id="SM00487">
    <property type="entry name" value="DEXDc"/>
    <property type="match status" value="1"/>
</dbReference>
<dbReference type="Pfam" id="PF11907">
    <property type="entry name" value="DUF3427"/>
    <property type="match status" value="1"/>
</dbReference>
<dbReference type="PANTHER" id="PTHR47962">
    <property type="entry name" value="ATP-DEPENDENT HELICASE LHR-RELATED-RELATED"/>
    <property type="match status" value="1"/>
</dbReference>
<dbReference type="InterPro" id="IPR052511">
    <property type="entry name" value="ATP-dep_Helicase"/>
</dbReference>
<proteinExistence type="predicted"/>
<dbReference type="EMBL" id="CP095328">
    <property type="protein sequence ID" value="XAG39939.1"/>
    <property type="molecule type" value="Genomic_DNA"/>
</dbReference>
<reference evidence="3" key="1">
    <citation type="submission" date="2022-03" db="EMBL/GenBank/DDBJ databases">
        <title>Sea Food Isolates.</title>
        <authorList>
            <person name="Li C."/>
        </authorList>
    </citation>
    <scope>NUCLEOTIDE SEQUENCE</scope>
    <source>
        <strain evidence="3">19NY04SH05-1</strain>
    </source>
</reference>
<protein>
    <submittedName>
        <fullName evidence="3">DUF3427 domain-containing protein</fullName>
    </submittedName>
</protein>
<feature type="domain" description="Helicase C-terminal" evidence="2">
    <location>
        <begin position="584"/>
        <end position="740"/>
    </location>
</feature>
<dbReference type="Gene3D" id="3.40.50.300">
    <property type="entry name" value="P-loop containing nucleotide triphosphate hydrolases"/>
    <property type="match status" value="2"/>
</dbReference>
<dbReference type="Gene3D" id="3.30.870.10">
    <property type="entry name" value="Endonuclease Chain A"/>
    <property type="match status" value="1"/>
</dbReference>
<dbReference type="SUPFAM" id="SSF52540">
    <property type="entry name" value="P-loop containing nucleoside triphosphate hydrolases"/>
    <property type="match status" value="1"/>
</dbReference>
<dbReference type="Pfam" id="PF04851">
    <property type="entry name" value="ResIII"/>
    <property type="match status" value="1"/>
</dbReference>
<dbReference type="Pfam" id="PF00271">
    <property type="entry name" value="Helicase_C"/>
    <property type="match status" value="1"/>
</dbReference>
<evidence type="ECO:0000259" key="2">
    <source>
        <dbReference type="PROSITE" id="PS51194"/>
    </source>
</evidence>
<dbReference type="InterPro" id="IPR014001">
    <property type="entry name" value="Helicase_ATP-bd"/>
</dbReference>
<evidence type="ECO:0000259" key="1">
    <source>
        <dbReference type="PROSITE" id="PS51192"/>
    </source>
</evidence>
<dbReference type="PROSITE" id="PS51194">
    <property type="entry name" value="HELICASE_CTER"/>
    <property type="match status" value="1"/>
</dbReference>